<dbReference type="InterPro" id="IPR000209">
    <property type="entry name" value="Peptidase_S8/S53_dom"/>
</dbReference>
<dbReference type="KEGG" id="pbap:Pla133_09810"/>
<keyword evidence="3 5" id="KW-0378">Hydrolase</keyword>
<accession>A0A518BG24</accession>
<evidence type="ECO:0000259" key="6">
    <source>
        <dbReference type="Pfam" id="PF00082"/>
    </source>
</evidence>
<comment type="similarity">
    <text evidence="1 5">Belongs to the peptidase S8 family.</text>
</comment>
<reference evidence="7 8" key="1">
    <citation type="submission" date="2019-02" db="EMBL/GenBank/DDBJ databases">
        <title>Deep-cultivation of Planctomycetes and their phenomic and genomic characterization uncovers novel biology.</title>
        <authorList>
            <person name="Wiegand S."/>
            <person name="Jogler M."/>
            <person name="Boedeker C."/>
            <person name="Pinto D."/>
            <person name="Vollmers J."/>
            <person name="Rivas-Marin E."/>
            <person name="Kohn T."/>
            <person name="Peeters S.H."/>
            <person name="Heuer A."/>
            <person name="Rast P."/>
            <person name="Oberbeckmann S."/>
            <person name="Bunk B."/>
            <person name="Jeske O."/>
            <person name="Meyerdierks A."/>
            <person name="Storesund J.E."/>
            <person name="Kallscheuer N."/>
            <person name="Luecker S."/>
            <person name="Lage O.M."/>
            <person name="Pohl T."/>
            <person name="Merkel B.J."/>
            <person name="Hornburger P."/>
            <person name="Mueller R.-W."/>
            <person name="Bruemmer F."/>
            <person name="Labrenz M."/>
            <person name="Spormann A.M."/>
            <person name="Op den Camp H."/>
            <person name="Overmann J."/>
            <person name="Amann R."/>
            <person name="Jetten M.S.M."/>
            <person name="Mascher T."/>
            <person name="Medema M.H."/>
            <person name="Devos D.P."/>
            <person name="Kaster A.-K."/>
            <person name="Ovreas L."/>
            <person name="Rohde M."/>
            <person name="Galperin M.Y."/>
            <person name="Jogler C."/>
        </authorList>
    </citation>
    <scope>NUCLEOTIDE SEQUENCE [LARGE SCALE GENOMIC DNA]</scope>
    <source>
        <strain evidence="7 8">Pla133</strain>
    </source>
</reference>
<organism evidence="7 8">
    <name type="scientific">Engelhardtia mirabilis</name>
    <dbReference type="NCBI Taxonomy" id="2528011"/>
    <lineage>
        <taxon>Bacteria</taxon>
        <taxon>Pseudomonadati</taxon>
        <taxon>Planctomycetota</taxon>
        <taxon>Planctomycetia</taxon>
        <taxon>Planctomycetia incertae sedis</taxon>
        <taxon>Engelhardtia</taxon>
    </lineage>
</organism>
<keyword evidence="2 5" id="KW-0645">Protease</keyword>
<dbReference type="EC" id="3.4.21.62" evidence="7"/>
<feature type="active site" description="Charge relay system" evidence="5">
    <location>
        <position position="480"/>
    </location>
</feature>
<dbReference type="PRINTS" id="PR00723">
    <property type="entry name" value="SUBTILISIN"/>
</dbReference>
<dbReference type="EMBL" id="CP036287">
    <property type="protein sequence ID" value="QDU65915.1"/>
    <property type="molecule type" value="Genomic_DNA"/>
</dbReference>
<gene>
    <name evidence="7" type="primary">apr_1</name>
    <name evidence="7" type="ORF">Pla133_09810</name>
</gene>
<evidence type="ECO:0000313" key="8">
    <source>
        <dbReference type="Proteomes" id="UP000316921"/>
    </source>
</evidence>
<name>A0A518BG24_9BACT</name>
<dbReference type="PROSITE" id="PS51892">
    <property type="entry name" value="SUBTILASE"/>
    <property type="match status" value="1"/>
</dbReference>
<evidence type="ECO:0000256" key="2">
    <source>
        <dbReference type="ARBA" id="ARBA00022670"/>
    </source>
</evidence>
<evidence type="ECO:0000256" key="1">
    <source>
        <dbReference type="ARBA" id="ARBA00011073"/>
    </source>
</evidence>
<sequence>MRRLFALPVVGLFLRRPRRSTPGLGLLGAALLLTLGAHGHVDLAPDGAAPWELDFQPVSALAVQLVGGVQDPGLVRALVLGAGAAPRSVESFHAPGWHRVGLGRTVHAGELLGAVVEVASDPRVHFATPLWTMPDGRIVAPTAEILVRLKSPGLVGESALGRLAPDLRVVESNLGGVAGAFRARPDLVDGFAVIERVRGLRQSESILWAESDCLFEGSSAHAGATQGNGPVIAPSDPLFGLQWAHENDYPSSKGFDIDLDTQLAWALTKGSQAVPVMVIDVGVDLAHPDLTVTLGADFTGAGGGGGPVEPCDKHGTAVAGCIGAIHDNGLGVAGAAPDAALFSARCFVTLPDCTGAWTTQYSWTAAALAWGADNGARVSVNSNYYNQYSFAIANAYEQTRGQGMVHFASAGNSSGAITWPASLPEVHAITAMTDYGTLASFSCKGPQAGFCAPGQGIWTTDVSGDGGYVEGDVCQVSGTSYAAPLAASVAALVLAMDPTLEPDQVDQILRDTAGDLGAPGWDPSFGSGLPRAGDAVRHAVGLLRLLHSETEILTLVAGGVQELELAAGPLAGGLPYLVLGAASAAVQPNSGEGIGSLPLAIDAYTIASLQLTNQGPFVGTFGLLDGTGHGLAAIAVPAGSDPALSGLVLTHAYLVLEPALAGIDGAASEAVELCLVGSPAELPDPTTTFDAPQLHGTSVAGPPPSVHGPTHAELIAAATNP</sequence>
<keyword evidence="4 5" id="KW-0720">Serine protease</keyword>
<dbReference type="InterPro" id="IPR015500">
    <property type="entry name" value="Peptidase_S8_subtilisin-rel"/>
</dbReference>
<dbReference type="GO" id="GO:0004252">
    <property type="term" value="F:serine-type endopeptidase activity"/>
    <property type="evidence" value="ECO:0007669"/>
    <property type="project" value="UniProtKB-UniRule"/>
</dbReference>
<proteinExistence type="inferred from homology"/>
<dbReference type="PANTHER" id="PTHR43806:SF11">
    <property type="entry name" value="CEREVISIN-RELATED"/>
    <property type="match status" value="1"/>
</dbReference>
<protein>
    <submittedName>
        <fullName evidence="7">Subtilisin</fullName>
        <ecNumber evidence="7">3.4.21.62</ecNumber>
    </submittedName>
</protein>
<dbReference type="Pfam" id="PF00082">
    <property type="entry name" value="Peptidase_S8"/>
    <property type="match status" value="1"/>
</dbReference>
<feature type="domain" description="Peptidase S8/S53" evidence="6">
    <location>
        <begin position="273"/>
        <end position="528"/>
    </location>
</feature>
<dbReference type="InterPro" id="IPR036852">
    <property type="entry name" value="Peptidase_S8/S53_dom_sf"/>
</dbReference>
<evidence type="ECO:0000256" key="4">
    <source>
        <dbReference type="ARBA" id="ARBA00022825"/>
    </source>
</evidence>
<dbReference type="GO" id="GO:0006508">
    <property type="term" value="P:proteolysis"/>
    <property type="evidence" value="ECO:0007669"/>
    <property type="project" value="UniProtKB-KW"/>
</dbReference>
<dbReference type="InterPro" id="IPR022398">
    <property type="entry name" value="Peptidase_S8_His-AS"/>
</dbReference>
<dbReference type="SUPFAM" id="SSF52743">
    <property type="entry name" value="Subtilisin-like"/>
    <property type="match status" value="1"/>
</dbReference>
<evidence type="ECO:0000256" key="5">
    <source>
        <dbReference type="PROSITE-ProRule" id="PRU01240"/>
    </source>
</evidence>
<keyword evidence="8" id="KW-1185">Reference proteome</keyword>
<evidence type="ECO:0000313" key="7">
    <source>
        <dbReference type="EMBL" id="QDU65915.1"/>
    </source>
</evidence>
<feature type="active site" description="Charge relay system" evidence="5">
    <location>
        <position position="314"/>
    </location>
</feature>
<dbReference type="InterPro" id="IPR050131">
    <property type="entry name" value="Peptidase_S8_subtilisin-like"/>
</dbReference>
<evidence type="ECO:0000256" key="3">
    <source>
        <dbReference type="ARBA" id="ARBA00022801"/>
    </source>
</evidence>
<dbReference type="Proteomes" id="UP000316921">
    <property type="component" value="Chromosome"/>
</dbReference>
<dbReference type="AlphaFoldDB" id="A0A518BG24"/>
<feature type="active site" description="Charge relay system" evidence="5">
    <location>
        <position position="280"/>
    </location>
</feature>
<dbReference type="PROSITE" id="PS00137">
    <property type="entry name" value="SUBTILASE_HIS"/>
    <property type="match status" value="1"/>
</dbReference>
<dbReference type="Gene3D" id="3.40.50.200">
    <property type="entry name" value="Peptidase S8/S53 domain"/>
    <property type="match status" value="1"/>
</dbReference>
<dbReference type="PANTHER" id="PTHR43806">
    <property type="entry name" value="PEPTIDASE S8"/>
    <property type="match status" value="1"/>
</dbReference>